<dbReference type="OrthoDB" id="9046151at2"/>
<evidence type="ECO:0000313" key="4">
    <source>
        <dbReference type="Proteomes" id="UP000323946"/>
    </source>
</evidence>
<dbReference type="CDD" id="cd08492">
    <property type="entry name" value="PBP2_NikA_DppA_OppA_like_15"/>
    <property type="match status" value="1"/>
</dbReference>
<dbReference type="PIRSF" id="PIRSF002741">
    <property type="entry name" value="MppA"/>
    <property type="match status" value="1"/>
</dbReference>
<dbReference type="PROSITE" id="PS51318">
    <property type="entry name" value="TAT"/>
    <property type="match status" value="1"/>
</dbReference>
<dbReference type="PANTHER" id="PTHR30290">
    <property type="entry name" value="PERIPLASMIC BINDING COMPONENT OF ABC TRANSPORTER"/>
    <property type="match status" value="1"/>
</dbReference>
<reference evidence="3 4" key="1">
    <citation type="submission" date="2019-09" db="EMBL/GenBank/DDBJ databases">
        <title>Draft genome sequence of the thermophilic Saccharopolyspora hirsuta VKM Ac-666T.</title>
        <authorList>
            <person name="Lobastova T.G."/>
            <person name="Fokina V."/>
            <person name="Bragin E.Y."/>
            <person name="Shtratnikova V.Y."/>
            <person name="Starodumova I.P."/>
            <person name="Tarlachkov S.V."/>
            <person name="Donova M.V."/>
        </authorList>
    </citation>
    <scope>NUCLEOTIDE SEQUENCE [LARGE SCALE GENOMIC DNA]</scope>
    <source>
        <strain evidence="3 4">VKM Ac-666</strain>
    </source>
</reference>
<dbReference type="Pfam" id="PF00496">
    <property type="entry name" value="SBP_bac_5"/>
    <property type="match status" value="1"/>
</dbReference>
<evidence type="ECO:0000313" key="3">
    <source>
        <dbReference type="EMBL" id="KAA5835112.1"/>
    </source>
</evidence>
<dbReference type="Gene3D" id="3.10.105.10">
    <property type="entry name" value="Dipeptide-binding Protein, Domain 3"/>
    <property type="match status" value="1"/>
</dbReference>
<feature type="chain" id="PRO_5024272628" evidence="1">
    <location>
        <begin position="23"/>
        <end position="545"/>
    </location>
</feature>
<accession>A0A5M7BZI2</accession>
<feature type="domain" description="Solute-binding protein family 5" evidence="2">
    <location>
        <begin position="82"/>
        <end position="448"/>
    </location>
</feature>
<gene>
    <name evidence="3" type="ORF">F1721_09970</name>
</gene>
<dbReference type="RefSeq" id="WP_150066308.1">
    <property type="nucleotide sequence ID" value="NZ_JBEPDJ010000002.1"/>
</dbReference>
<dbReference type="GO" id="GO:0042597">
    <property type="term" value="C:periplasmic space"/>
    <property type="evidence" value="ECO:0007669"/>
    <property type="project" value="UniProtKB-ARBA"/>
</dbReference>
<protein>
    <submittedName>
        <fullName evidence="3">ABC transporter substrate-binding protein</fullName>
    </submittedName>
</protein>
<proteinExistence type="predicted"/>
<organism evidence="3 4">
    <name type="scientific">Saccharopolyspora hirsuta</name>
    <dbReference type="NCBI Taxonomy" id="1837"/>
    <lineage>
        <taxon>Bacteria</taxon>
        <taxon>Bacillati</taxon>
        <taxon>Actinomycetota</taxon>
        <taxon>Actinomycetes</taxon>
        <taxon>Pseudonocardiales</taxon>
        <taxon>Pseudonocardiaceae</taxon>
        <taxon>Saccharopolyspora</taxon>
    </lineage>
</organism>
<dbReference type="Gene3D" id="3.40.190.10">
    <property type="entry name" value="Periplasmic binding protein-like II"/>
    <property type="match status" value="1"/>
</dbReference>
<dbReference type="InterPro" id="IPR006311">
    <property type="entry name" value="TAT_signal"/>
</dbReference>
<comment type="caution">
    <text evidence="3">The sequence shown here is derived from an EMBL/GenBank/DDBJ whole genome shotgun (WGS) entry which is preliminary data.</text>
</comment>
<dbReference type="Proteomes" id="UP000323946">
    <property type="component" value="Unassembled WGS sequence"/>
</dbReference>
<keyword evidence="1" id="KW-0732">Signal</keyword>
<dbReference type="PROSITE" id="PS51257">
    <property type="entry name" value="PROKAR_LIPOPROTEIN"/>
    <property type="match status" value="1"/>
</dbReference>
<dbReference type="GO" id="GO:0043190">
    <property type="term" value="C:ATP-binding cassette (ABC) transporter complex"/>
    <property type="evidence" value="ECO:0007669"/>
    <property type="project" value="InterPro"/>
</dbReference>
<evidence type="ECO:0000256" key="1">
    <source>
        <dbReference type="SAM" id="SignalP"/>
    </source>
</evidence>
<dbReference type="PANTHER" id="PTHR30290:SF16">
    <property type="entry name" value="OLIGOPEPTIDE ABC TRANSPORTER, PERIPLASMIC OLIGOPEPTIDE-BINDING PROTEIN"/>
    <property type="match status" value="1"/>
</dbReference>
<feature type="signal peptide" evidence="1">
    <location>
        <begin position="1"/>
        <end position="22"/>
    </location>
</feature>
<dbReference type="InterPro" id="IPR030678">
    <property type="entry name" value="Peptide/Ni-bd"/>
</dbReference>
<name>A0A5M7BZI2_SACHI</name>
<dbReference type="InterPro" id="IPR000914">
    <property type="entry name" value="SBP_5_dom"/>
</dbReference>
<dbReference type="GO" id="GO:0015833">
    <property type="term" value="P:peptide transport"/>
    <property type="evidence" value="ECO:0007669"/>
    <property type="project" value="TreeGrafter"/>
</dbReference>
<dbReference type="SMR" id="A0A5M7BZI2"/>
<dbReference type="AlphaFoldDB" id="A0A5M7BZI2"/>
<dbReference type="GO" id="GO:1904680">
    <property type="term" value="F:peptide transmembrane transporter activity"/>
    <property type="evidence" value="ECO:0007669"/>
    <property type="project" value="TreeGrafter"/>
</dbReference>
<keyword evidence="4" id="KW-1185">Reference proteome</keyword>
<evidence type="ECO:0000259" key="2">
    <source>
        <dbReference type="Pfam" id="PF00496"/>
    </source>
</evidence>
<dbReference type="EMBL" id="VWPH01000004">
    <property type="protein sequence ID" value="KAA5835112.1"/>
    <property type="molecule type" value="Genomic_DNA"/>
</dbReference>
<sequence length="545" mass="59636">MHDRRSVLRLAALGMSAAVVSACSRPAPIAAGGPPRRGGTLTYAAAVDSESWDPHVASTDVTGLILRGVFDSLVVQREDGTFAPWLARSWQVSPDGRRYTFELREDVTFSDGTPFDAEAVRLNFDRITAPETASRRAAGLIGPYAGTEVLGRHSVAVHFERPYSSFLGAASTTFLGFHSPRMLQEHPDDLASGGPFTVSTGPFTFSALRAGQRATFRRRDDYRWGPETAAHRGPAYLEQLVVEIVTEDSSRTGAVLSGQVDVADQVPAERLPAVRAHQTVELVRSIAPGSPYAFYLNTERPPFDELGVRRAVQAAIDVEAVTRGVFLGEYQRAWSPLTPATPGYDPGVESSWRYDPVLAGKLLDEAGFTGRDEQGYRTRNGQRLSAEMPFVQSFVSTKNQTVNIGVQDELRRVGVELVLVPLDSAASMRRTRTGDYGMFAFSWGGGDLGALRNLFHTDKQFADGGANGGRVHDPVLDGWLDQIDATSDRARIAELQRLVQRRVVEQAYTVPIYVAPRDTAVSQRVGGLTFDAHSWPNFYDTWVSD</sequence>
<dbReference type="SUPFAM" id="SSF53850">
    <property type="entry name" value="Periplasmic binding protein-like II"/>
    <property type="match status" value="1"/>
</dbReference>
<dbReference type="InterPro" id="IPR039424">
    <property type="entry name" value="SBP_5"/>
</dbReference>